<evidence type="ECO:0000313" key="9">
    <source>
        <dbReference type="Proteomes" id="UP001162120"/>
    </source>
</evidence>
<dbReference type="Gene3D" id="2.60.120.620">
    <property type="entry name" value="q2cbj1_9rhob like domain"/>
    <property type="match status" value="1"/>
</dbReference>
<evidence type="ECO:0000256" key="2">
    <source>
        <dbReference type="ARBA" id="ARBA00022723"/>
    </source>
</evidence>
<keyword evidence="6" id="KW-0812">Transmembrane</keyword>
<comment type="cofactor">
    <cofactor evidence="1">
        <name>L-ascorbate</name>
        <dbReference type="ChEBI" id="CHEBI:38290"/>
    </cofactor>
</comment>
<feature type="transmembrane region" description="Helical" evidence="6">
    <location>
        <begin position="6"/>
        <end position="29"/>
    </location>
</feature>
<sequence>MECFVQILIIIILTYFVFNLTFTSPKYIYKHTLTKHSFANNKYFIFTINNVLLDEECSVIINTARPKLKRSTVISNNNVSNIRTSQSAFLRRESSSNDPVLIKLLEKLDNMAQRLSGKPLKNQEPLQVVKYDKNQEYKPHYDCCVPLESTLCKADAQKHGYRHSTFLVYLNDVEKGGETEFPLINYKFVPKKGTAIFFLNLTPNEQTFHELSKHAGLPPLIGEKWICNKWIRTRKYNQY</sequence>
<protein>
    <submittedName>
        <fullName evidence="8">Prolyl 4-hydroxylase</fullName>
    </submittedName>
</protein>
<dbReference type="EMBL" id="MT663534">
    <property type="protein sequence ID" value="QOI90270.1"/>
    <property type="molecule type" value="Genomic_DNA"/>
</dbReference>
<evidence type="ECO:0000256" key="1">
    <source>
        <dbReference type="ARBA" id="ARBA00001961"/>
    </source>
</evidence>
<feature type="domain" description="Fe2OG dioxygenase" evidence="7">
    <location>
        <begin position="122"/>
        <end position="233"/>
    </location>
</feature>
<reference evidence="8" key="1">
    <citation type="submission" date="2020-06" db="EMBL/GenBank/DDBJ databases">
        <title>Lateral gene transfer of anion-conducting channel rhodopsins between green algae and giant viruses.</title>
        <authorList>
            <person name="Rozenberg A."/>
            <person name="Oppermann J."/>
            <person name="Wietek J."/>
            <person name="Fernandez Lahore R.G."/>
            <person name="Sandaa R.-A."/>
            <person name="Bratbak G."/>
            <person name="Hegemann P."/>
            <person name="Beja O."/>
        </authorList>
    </citation>
    <scope>NUCLEOTIDE SEQUENCE</scope>
    <source>
        <strain evidence="8">01B</strain>
    </source>
</reference>
<dbReference type="InterPro" id="IPR006620">
    <property type="entry name" value="Pro_4_hyd_alph"/>
</dbReference>
<accession>A0A7L9AYJ0</accession>
<dbReference type="GO" id="GO:0031418">
    <property type="term" value="F:L-ascorbic acid binding"/>
    <property type="evidence" value="ECO:0007669"/>
    <property type="project" value="InterPro"/>
</dbReference>
<keyword evidence="2" id="KW-0479">Metal-binding</keyword>
<keyword evidence="3" id="KW-0223">Dioxygenase</keyword>
<evidence type="ECO:0000259" key="7">
    <source>
        <dbReference type="PROSITE" id="PS51471"/>
    </source>
</evidence>
<dbReference type="SMART" id="SM00702">
    <property type="entry name" value="P4Hc"/>
    <property type="match status" value="1"/>
</dbReference>
<keyword evidence="6" id="KW-1133">Transmembrane helix</keyword>
<keyword evidence="5" id="KW-0408">Iron</keyword>
<keyword evidence="9" id="KW-1185">Reference proteome</keyword>
<evidence type="ECO:0000256" key="6">
    <source>
        <dbReference type="SAM" id="Phobius"/>
    </source>
</evidence>
<dbReference type="GO" id="GO:0004656">
    <property type="term" value="F:procollagen-proline 4-dioxygenase activity"/>
    <property type="evidence" value="ECO:0007669"/>
    <property type="project" value="TreeGrafter"/>
</dbReference>
<dbReference type="InterPro" id="IPR044862">
    <property type="entry name" value="Pro_4_hyd_alph_FE2OG_OXY"/>
</dbReference>
<dbReference type="GO" id="GO:0005506">
    <property type="term" value="F:iron ion binding"/>
    <property type="evidence" value="ECO:0007669"/>
    <property type="project" value="InterPro"/>
</dbReference>
<dbReference type="InterPro" id="IPR045054">
    <property type="entry name" value="P4HA-like"/>
</dbReference>
<organism evidence="8 9">
    <name type="scientific">Pyramimonas orientalis virus 01B</name>
    <dbReference type="NCBI Taxonomy" id="3134525"/>
    <lineage>
        <taxon>Viruses</taxon>
        <taxon>Varidnaviria</taxon>
        <taxon>Bamfordvirae</taxon>
        <taxon>Nucleocytoviricota</taxon>
        <taxon>Megaviricetes</taxon>
        <taxon>Imitervirales</taxon>
        <taxon>Allomimiviridae</taxon>
        <taxon>Heliosvirus</taxon>
        <taxon>Heliosvirus raunefjordenense</taxon>
    </lineage>
</organism>
<gene>
    <name evidence="8" type="ORF">HWQ62_00133</name>
</gene>
<evidence type="ECO:0000256" key="5">
    <source>
        <dbReference type="ARBA" id="ARBA00023004"/>
    </source>
</evidence>
<dbReference type="PANTHER" id="PTHR10869">
    <property type="entry name" value="PROLYL 4-HYDROXYLASE ALPHA SUBUNIT"/>
    <property type="match status" value="1"/>
</dbReference>
<dbReference type="Proteomes" id="UP001162120">
    <property type="component" value="Segment"/>
</dbReference>
<keyword evidence="4" id="KW-0560">Oxidoreductase</keyword>
<keyword evidence="6" id="KW-0472">Membrane</keyword>
<evidence type="ECO:0000256" key="4">
    <source>
        <dbReference type="ARBA" id="ARBA00023002"/>
    </source>
</evidence>
<dbReference type="PANTHER" id="PTHR10869:SF246">
    <property type="entry name" value="TRANSMEMBRANE PROLYL 4-HYDROXYLASE"/>
    <property type="match status" value="1"/>
</dbReference>
<dbReference type="PROSITE" id="PS51471">
    <property type="entry name" value="FE2OG_OXY"/>
    <property type="match status" value="1"/>
</dbReference>
<evidence type="ECO:0000313" key="8">
    <source>
        <dbReference type="EMBL" id="QOI90270.1"/>
    </source>
</evidence>
<dbReference type="InterPro" id="IPR005123">
    <property type="entry name" value="Oxoglu/Fe-dep_dioxygenase_dom"/>
</dbReference>
<dbReference type="Pfam" id="PF13640">
    <property type="entry name" value="2OG-FeII_Oxy_3"/>
    <property type="match status" value="1"/>
</dbReference>
<name>A0A7L9AYJ0_9VIRU</name>
<evidence type="ECO:0000256" key="3">
    <source>
        <dbReference type="ARBA" id="ARBA00022964"/>
    </source>
</evidence>
<proteinExistence type="predicted"/>